<evidence type="ECO:0000259" key="1">
    <source>
        <dbReference type="Pfam" id="PF20236"/>
    </source>
</evidence>
<keyword evidence="3" id="KW-1185">Reference proteome</keyword>
<dbReference type="Proteomes" id="UP000053647">
    <property type="component" value="Unassembled WGS sequence"/>
</dbReference>
<proteinExistence type="predicted"/>
<feature type="non-terminal residue" evidence="2">
    <location>
        <position position="154"/>
    </location>
</feature>
<protein>
    <recommendedName>
        <fullName evidence="1">DUF6593 domain-containing protein</fullName>
    </recommendedName>
</protein>
<evidence type="ECO:0000313" key="2">
    <source>
        <dbReference type="EMBL" id="KIJ04918.1"/>
    </source>
</evidence>
<reference evidence="3" key="2">
    <citation type="submission" date="2015-01" db="EMBL/GenBank/DDBJ databases">
        <title>Evolutionary Origins and Diversification of the Mycorrhizal Mutualists.</title>
        <authorList>
            <consortium name="DOE Joint Genome Institute"/>
            <consortium name="Mycorrhizal Genomics Consortium"/>
            <person name="Kohler A."/>
            <person name="Kuo A."/>
            <person name="Nagy L.G."/>
            <person name="Floudas D."/>
            <person name="Copeland A."/>
            <person name="Barry K.W."/>
            <person name="Cichocki N."/>
            <person name="Veneault-Fourrey C."/>
            <person name="LaButti K."/>
            <person name="Lindquist E.A."/>
            <person name="Lipzen A."/>
            <person name="Lundell T."/>
            <person name="Morin E."/>
            <person name="Murat C."/>
            <person name="Riley R."/>
            <person name="Ohm R."/>
            <person name="Sun H."/>
            <person name="Tunlid A."/>
            <person name="Henrissat B."/>
            <person name="Grigoriev I.V."/>
            <person name="Hibbett D.S."/>
            <person name="Martin F."/>
        </authorList>
    </citation>
    <scope>NUCLEOTIDE SEQUENCE [LARGE SCALE GENOMIC DNA]</scope>
    <source>
        <strain evidence="3">ATCC 200175</strain>
    </source>
</reference>
<sequence>MRLTFSSSDYRNADLADESGRVLYTTHTTSFGKNMAIRKHTGGSLGGSEELAVINWHVFRSDEIRFGGQVIKADDMFTQRCDRHFIGPDGCAYKWKLSLSNVNCLQPEDSQDQLAKSHDRNFGIRSPSHPPYLEISPSVTHILDYIIVTFVYVK</sequence>
<dbReference type="Pfam" id="PF20236">
    <property type="entry name" value="DUF6593"/>
    <property type="match status" value="1"/>
</dbReference>
<dbReference type="AlphaFoldDB" id="A0A0C9T0D5"/>
<reference evidence="2 3" key="1">
    <citation type="submission" date="2014-06" db="EMBL/GenBank/DDBJ databases">
        <authorList>
            <consortium name="DOE Joint Genome Institute"/>
            <person name="Kuo A."/>
            <person name="Kohler A."/>
            <person name="Nagy L.G."/>
            <person name="Floudas D."/>
            <person name="Copeland A."/>
            <person name="Barry K.W."/>
            <person name="Cichocki N."/>
            <person name="Veneault-Fourrey C."/>
            <person name="LaButti K."/>
            <person name="Lindquist E.A."/>
            <person name="Lipzen A."/>
            <person name="Lundell T."/>
            <person name="Morin E."/>
            <person name="Murat C."/>
            <person name="Sun H."/>
            <person name="Tunlid A."/>
            <person name="Henrissat B."/>
            <person name="Grigoriev I.V."/>
            <person name="Hibbett D.S."/>
            <person name="Martin F."/>
            <person name="Nordberg H.P."/>
            <person name="Cantor M.N."/>
            <person name="Hua S.X."/>
        </authorList>
    </citation>
    <scope>NUCLEOTIDE SEQUENCE [LARGE SCALE GENOMIC DNA]</scope>
    <source>
        <strain evidence="2 3">ATCC 200175</strain>
    </source>
</reference>
<dbReference type="OrthoDB" id="3360976at2759"/>
<accession>A0A0C9T0D5</accession>
<dbReference type="InterPro" id="IPR046528">
    <property type="entry name" value="DUF6593"/>
</dbReference>
<dbReference type="HOGENOM" id="CLU_084280_4_1_1"/>
<dbReference type="EMBL" id="KN821406">
    <property type="protein sequence ID" value="KIJ04918.1"/>
    <property type="molecule type" value="Genomic_DNA"/>
</dbReference>
<name>A0A0C9T0D5_PAXIN</name>
<feature type="domain" description="DUF6593" evidence="1">
    <location>
        <begin position="9"/>
        <end position="153"/>
    </location>
</feature>
<gene>
    <name evidence="2" type="ORF">PAXINDRAFT_26575</name>
</gene>
<organism evidence="2 3">
    <name type="scientific">Paxillus involutus ATCC 200175</name>
    <dbReference type="NCBI Taxonomy" id="664439"/>
    <lineage>
        <taxon>Eukaryota</taxon>
        <taxon>Fungi</taxon>
        <taxon>Dikarya</taxon>
        <taxon>Basidiomycota</taxon>
        <taxon>Agaricomycotina</taxon>
        <taxon>Agaricomycetes</taxon>
        <taxon>Agaricomycetidae</taxon>
        <taxon>Boletales</taxon>
        <taxon>Paxilineae</taxon>
        <taxon>Paxillaceae</taxon>
        <taxon>Paxillus</taxon>
    </lineage>
</organism>
<evidence type="ECO:0000313" key="3">
    <source>
        <dbReference type="Proteomes" id="UP000053647"/>
    </source>
</evidence>